<dbReference type="GO" id="GO:0003723">
    <property type="term" value="F:RNA binding"/>
    <property type="evidence" value="ECO:0007669"/>
    <property type="project" value="UniProtKB-UniRule"/>
</dbReference>
<dbReference type="Pfam" id="PF07650">
    <property type="entry name" value="KH_2"/>
    <property type="match status" value="1"/>
</dbReference>
<dbReference type="NCBIfam" id="TIGR01952">
    <property type="entry name" value="nusA_arch"/>
    <property type="match status" value="1"/>
</dbReference>
<evidence type="ECO:0000256" key="4">
    <source>
        <dbReference type="ARBA" id="ARBA00023015"/>
    </source>
</evidence>
<name>H1KXS4_9EURY</name>
<evidence type="ECO:0000256" key="6">
    <source>
        <dbReference type="HAMAP-Rule" id="MF_00945"/>
    </source>
</evidence>
<dbReference type="HAMAP" id="MF_00945_A">
    <property type="entry name" value="NusA_A"/>
    <property type="match status" value="1"/>
</dbReference>
<dbReference type="CDD" id="cd22530">
    <property type="entry name" value="KH-II_NusA_arch_rpt1"/>
    <property type="match status" value="1"/>
</dbReference>
<evidence type="ECO:0000313" key="11">
    <source>
        <dbReference type="Proteomes" id="UP000003706"/>
    </source>
</evidence>
<keyword evidence="3 7" id="KW-0694">RNA-binding</keyword>
<keyword evidence="2 6" id="KW-0963">Cytoplasm</keyword>
<dbReference type="RefSeq" id="WP_007044040.1">
    <property type="nucleotide sequence ID" value="NZ_AGJL01000011.1"/>
</dbReference>
<dbReference type="InterPro" id="IPR030842">
    <property type="entry name" value="TF_NusA_bacterial"/>
</dbReference>
<dbReference type="InterPro" id="IPR009019">
    <property type="entry name" value="KH_sf_prok-type"/>
</dbReference>
<feature type="compositionally biased region" description="Basic and acidic residues" evidence="8">
    <location>
        <begin position="157"/>
        <end position="178"/>
    </location>
</feature>
<feature type="region of interest" description="Disordered" evidence="8">
    <location>
        <begin position="151"/>
        <end position="190"/>
    </location>
</feature>
<evidence type="ECO:0000256" key="5">
    <source>
        <dbReference type="ARBA" id="ARBA00023163"/>
    </source>
</evidence>
<keyword evidence="4 6" id="KW-0805">Transcription regulation</keyword>
<dbReference type="PANTHER" id="PTHR22648:SF0">
    <property type="entry name" value="TRANSCRIPTION TERMINATION_ANTITERMINATION PROTEIN NUSA"/>
    <property type="match status" value="1"/>
</dbReference>
<dbReference type="InterPro" id="IPR015946">
    <property type="entry name" value="KH_dom-like_a/b"/>
</dbReference>
<dbReference type="InterPro" id="IPR004087">
    <property type="entry name" value="KH_dom"/>
</dbReference>
<dbReference type="SUPFAM" id="SSF54814">
    <property type="entry name" value="Prokaryotic type KH domain (KH-domain type II)"/>
    <property type="match status" value="2"/>
</dbReference>
<dbReference type="PROSITE" id="PS50084">
    <property type="entry name" value="KH_TYPE_1"/>
    <property type="match status" value="1"/>
</dbReference>
<comment type="subcellular location">
    <subcellularLocation>
        <location evidence="6">Cytoplasm</location>
    </subcellularLocation>
</comment>
<dbReference type="GO" id="GO:0031564">
    <property type="term" value="P:transcription antitermination"/>
    <property type="evidence" value="ECO:0007669"/>
    <property type="project" value="InterPro"/>
</dbReference>
<dbReference type="CDD" id="cd22531">
    <property type="entry name" value="KH-II_NusA_arch_rpt2"/>
    <property type="match status" value="1"/>
</dbReference>
<evidence type="ECO:0000256" key="2">
    <source>
        <dbReference type="ARBA" id="ARBA00022490"/>
    </source>
</evidence>
<dbReference type="GO" id="GO:0005829">
    <property type="term" value="C:cytosol"/>
    <property type="evidence" value="ECO:0007669"/>
    <property type="project" value="TreeGrafter"/>
</dbReference>
<sequence>MKVRLTTDEIMKIGYFEKLSGATVLDCICDDERIVFVVKEGDMGAAIGKGGENVKTAMEKFGKKIDVIEYSSNLKKFIRNIFAPIELEDVWFKKVKGDLIAYIRINPKFRRTVIGNRGKNIERAVEIAKRHTDIKNIRVIVGSRRKPFKKRFSGKKVPKDVDKESAKVVEATKTEKTNEQQTETNTGENQ</sequence>
<accession>H1KXS4</accession>
<dbReference type="NCBIfam" id="NF006261">
    <property type="entry name" value="PRK08406.1-5"/>
    <property type="match status" value="1"/>
</dbReference>
<dbReference type="PATRIC" id="fig|647171.4.peg.589"/>
<dbReference type="AlphaFoldDB" id="H1KXS4"/>
<dbReference type="SMART" id="SM00322">
    <property type="entry name" value="KH"/>
    <property type="match status" value="1"/>
</dbReference>
<comment type="function">
    <text evidence="6">Participates in transcription termination.</text>
</comment>
<evidence type="ECO:0000313" key="10">
    <source>
        <dbReference type="EMBL" id="EHP87916.1"/>
    </source>
</evidence>
<gene>
    <name evidence="6" type="primary">nusA</name>
    <name evidence="10" type="ORF">MetfoDRAFT_0597</name>
</gene>
<evidence type="ECO:0000256" key="7">
    <source>
        <dbReference type="PROSITE-ProRule" id="PRU00117"/>
    </source>
</evidence>
<keyword evidence="1 6" id="KW-0806">Transcription termination</keyword>
<dbReference type="GO" id="GO:0006353">
    <property type="term" value="P:DNA-templated transcription termination"/>
    <property type="evidence" value="ECO:0007669"/>
    <property type="project" value="UniProtKB-UniRule"/>
</dbReference>
<reference evidence="10 11" key="1">
    <citation type="submission" date="2011-09" db="EMBL/GenBank/DDBJ databases">
        <title>The draft genome of Methanotorris formicicus Mc-S-70.</title>
        <authorList>
            <consortium name="US DOE Joint Genome Institute (JGI-PGF)"/>
            <person name="Lucas S."/>
            <person name="Han J."/>
            <person name="Lapidus A."/>
            <person name="Cheng J.-F."/>
            <person name="Goodwin L."/>
            <person name="Pitluck S."/>
            <person name="Peters L."/>
            <person name="Land M.L."/>
            <person name="Hauser L."/>
            <person name="Sieprawska-Lupa M."/>
            <person name="Takai K."/>
            <person name="Miyazaki J."/>
            <person name="Whitman W."/>
            <person name="Woyke T.J."/>
        </authorList>
    </citation>
    <scope>NUCLEOTIDE SEQUENCE [LARGE SCALE GENOMIC DNA]</scope>
    <source>
        <strain evidence="10 11">Mc-S-70</strain>
    </source>
</reference>
<feature type="domain" description="K Homology" evidence="9">
    <location>
        <begin position="30"/>
        <end position="97"/>
    </location>
</feature>
<evidence type="ECO:0000256" key="1">
    <source>
        <dbReference type="ARBA" id="ARBA00022472"/>
    </source>
</evidence>
<dbReference type="PANTHER" id="PTHR22648">
    <property type="entry name" value="TRANSCRIPTION TERMINATION FACTOR NUSA"/>
    <property type="match status" value="1"/>
</dbReference>
<dbReference type="InterPro" id="IPR010212">
    <property type="entry name" value="NusA_arc"/>
</dbReference>
<protein>
    <recommendedName>
        <fullName evidence="6">Probable transcription termination protein NusA</fullName>
    </recommendedName>
</protein>
<keyword evidence="11" id="KW-1185">Reference proteome</keyword>
<organism evidence="10 11">
    <name type="scientific">Methanotorris formicicus Mc-S-70</name>
    <dbReference type="NCBI Taxonomy" id="647171"/>
    <lineage>
        <taxon>Archaea</taxon>
        <taxon>Methanobacteriati</taxon>
        <taxon>Methanobacteriota</taxon>
        <taxon>Methanomada group</taxon>
        <taxon>Methanococci</taxon>
        <taxon>Methanococcales</taxon>
        <taxon>Methanocaldococcaceae</taxon>
        <taxon>Methanotorris</taxon>
    </lineage>
</organism>
<dbReference type="OrthoDB" id="4116at2157"/>
<comment type="caution">
    <text evidence="10">The sequence shown here is derived from an EMBL/GenBank/DDBJ whole genome shotgun (WGS) entry which is preliminary data.</text>
</comment>
<dbReference type="EMBL" id="AGJL01000011">
    <property type="protein sequence ID" value="EHP87916.1"/>
    <property type="molecule type" value="Genomic_DNA"/>
</dbReference>
<keyword evidence="5 6" id="KW-0804">Transcription</keyword>
<evidence type="ECO:0000256" key="8">
    <source>
        <dbReference type="SAM" id="MobiDB-lite"/>
    </source>
</evidence>
<proteinExistence type="inferred from homology"/>
<evidence type="ECO:0000256" key="3">
    <source>
        <dbReference type="ARBA" id="ARBA00022884"/>
    </source>
</evidence>
<dbReference type="STRING" id="647171.MetfoDRAFT_0597"/>
<evidence type="ECO:0000259" key="9">
    <source>
        <dbReference type="SMART" id="SM00322"/>
    </source>
</evidence>
<comment type="similarity">
    <text evidence="6">Belongs to the NusA family.</text>
</comment>
<feature type="compositionally biased region" description="Low complexity" evidence="8">
    <location>
        <begin position="179"/>
        <end position="190"/>
    </location>
</feature>
<dbReference type="InterPro" id="IPR004044">
    <property type="entry name" value="KH_dom_type_2"/>
</dbReference>
<dbReference type="Gene3D" id="3.30.300.20">
    <property type="match status" value="2"/>
</dbReference>
<dbReference type="Proteomes" id="UP000003706">
    <property type="component" value="Unassembled WGS sequence"/>
</dbReference>